<evidence type="ECO:0000313" key="2">
    <source>
        <dbReference type="Proteomes" id="UP000516786"/>
    </source>
</evidence>
<dbReference type="AlphaFoldDB" id="A0ABD7BLT6"/>
<evidence type="ECO:0000313" key="1">
    <source>
        <dbReference type="EMBL" id="QOD00452.1"/>
    </source>
</evidence>
<sequence length="756" mass="87742">MINTAAYSYFPSVNFSASELAQARNFFPDPKVRTTLDQGLRLFDMFMVVTNLKRENLDDELIMSKFWGFLLVETDVVYTHAWLLLTKVRHVAHLLGINVDRFRDTCGAKKEKECRLAYSRVPKNYIKLKYYKGWWVKYHDDKPIFINLVAVHHQYGEGLCEKIYRRCRDYMQKFPRTTGVSKNRSISILMRIVTEHFWNVEELRLLENPLEMHEFFSTTFDIEYDRWLDQGFKSKVFLSDWRAMMLVVEEVFITHGFLPKKLFDFTFHERVELAGNNPFQSQGEDKGIVSAITAIPLHIENEDAAQKLYHQINNDAAKLRAACEKAREATLANHRRRIEASKVDVDSPGFCDTYSKEEQSYIILCRKWAQRPYFTDDDREFENYFGASKTYVRNALGLLDSTTLLPFIYLLILECPSITGSWLNNHRITDKFGQRFGFDDELNSAVSSKPRRGAKLARQVVRSTPKARELFPEIYELTAEAREYLKRENDPAYHYTFLSTATGITRPKRIPKIRGMAVQGNGQSLLAMRILDQFGDQGSVMLKRISLKRVRVTAAVIVYFQTNSVQAMSEALGHADYNVKLIDKYLPKAIRKFYLGRWIRLFQNGMILEAFQGTRYLMEVMDVNSLDEMNEFIRLHKLKPLPPQLTLENWLPADQRNPSQTQAEGVLPVEYGISTFMICIDHVIVQLQNAGREVPQVLESWQLHAAFTRHAVELYKTGELEMISDEVANILSSIELSIPLVANIYQWIGLEYLEEA</sequence>
<proteinExistence type="predicted"/>
<protein>
    <submittedName>
        <fullName evidence="1">Uncharacterized protein</fullName>
    </submittedName>
</protein>
<organism evidence="1 2">
    <name type="scientific">Pseudomonas putida</name>
    <name type="common">Arthrobacter siderocapsulatus</name>
    <dbReference type="NCBI Taxonomy" id="303"/>
    <lineage>
        <taxon>Bacteria</taxon>
        <taxon>Pseudomonadati</taxon>
        <taxon>Pseudomonadota</taxon>
        <taxon>Gammaproteobacteria</taxon>
        <taxon>Pseudomonadales</taxon>
        <taxon>Pseudomonadaceae</taxon>
        <taxon>Pseudomonas</taxon>
    </lineage>
</organism>
<dbReference type="EMBL" id="CP061723">
    <property type="protein sequence ID" value="QOD00452.1"/>
    <property type="molecule type" value="Genomic_DNA"/>
</dbReference>
<dbReference type="RefSeq" id="WP_191087648.1">
    <property type="nucleotide sequence ID" value="NZ_CP061723.1"/>
</dbReference>
<reference evidence="1 2" key="1">
    <citation type="submission" date="2020-09" db="EMBL/GenBank/DDBJ databases">
        <title>Co-existence of a novel multidrug-resistance efflux pump with carbapenem resistance gene blaVIM-2 in one megaplasmid in Pseudomonas putida.</title>
        <authorList>
            <person name="Peng K."/>
            <person name="Li R."/>
        </authorList>
    </citation>
    <scope>NUCLEOTIDE SEQUENCE [LARGE SCALE GENOMIC DNA]</scope>
    <source>
        <strain evidence="1 2">ZXPA-20</strain>
    </source>
</reference>
<dbReference type="Proteomes" id="UP000516786">
    <property type="component" value="Chromosome"/>
</dbReference>
<accession>A0ABD7BLT6</accession>
<name>A0ABD7BLT6_PSEPU</name>
<gene>
    <name evidence="1" type="ORF">ID616_12515</name>
</gene>